<organism evidence="1 2">
    <name type="scientific">Rheinheimera soli</name>
    <dbReference type="NCBI Taxonomy" id="443616"/>
    <lineage>
        <taxon>Bacteria</taxon>
        <taxon>Pseudomonadati</taxon>
        <taxon>Pseudomonadota</taxon>
        <taxon>Gammaproteobacteria</taxon>
        <taxon>Chromatiales</taxon>
        <taxon>Chromatiaceae</taxon>
        <taxon>Rheinheimera</taxon>
    </lineage>
</organism>
<dbReference type="EMBL" id="JAVDWR010000006">
    <property type="protein sequence ID" value="MDR7121351.1"/>
    <property type="molecule type" value="Genomic_DNA"/>
</dbReference>
<dbReference type="Proteomes" id="UP001257909">
    <property type="component" value="Unassembled WGS sequence"/>
</dbReference>
<accession>A0ABU1W067</accession>
<comment type="caution">
    <text evidence="1">The sequence shown here is derived from an EMBL/GenBank/DDBJ whole genome shotgun (WGS) entry which is preliminary data.</text>
</comment>
<dbReference type="RefSeq" id="WP_310278332.1">
    <property type="nucleotide sequence ID" value="NZ_JAVDWR010000006.1"/>
</dbReference>
<protein>
    <submittedName>
        <fullName evidence="1">Uncharacterized protein</fullName>
    </submittedName>
</protein>
<gene>
    <name evidence="1" type="ORF">J2W69_002293</name>
</gene>
<reference evidence="1 2" key="1">
    <citation type="submission" date="2023-07" db="EMBL/GenBank/DDBJ databases">
        <title>Sorghum-associated microbial communities from plants grown in Nebraska, USA.</title>
        <authorList>
            <person name="Schachtman D."/>
        </authorList>
    </citation>
    <scope>NUCLEOTIDE SEQUENCE [LARGE SCALE GENOMIC DNA]</scope>
    <source>
        <strain evidence="1 2">4138</strain>
    </source>
</reference>
<sequence>MSTTWRTEQLRRLNQTMKAIEILAEYPDLTVIYQGKAWGYRDLLELSVRIFRLARQEGFDVHAFELWFAKDAELFAHYGLEWRVG</sequence>
<proteinExistence type="predicted"/>
<evidence type="ECO:0000313" key="2">
    <source>
        <dbReference type="Proteomes" id="UP001257909"/>
    </source>
</evidence>
<evidence type="ECO:0000313" key="1">
    <source>
        <dbReference type="EMBL" id="MDR7121351.1"/>
    </source>
</evidence>
<name>A0ABU1W067_9GAMM</name>
<keyword evidence="2" id="KW-1185">Reference proteome</keyword>